<evidence type="ECO:0000256" key="2">
    <source>
        <dbReference type="ARBA" id="ARBA00023043"/>
    </source>
</evidence>
<comment type="caution">
    <text evidence="7">The sequence shown here is derived from an EMBL/GenBank/DDBJ whole genome shotgun (WGS) entry which is preliminary data.</text>
</comment>
<dbReference type="PROSITE" id="PS50208">
    <property type="entry name" value="CASPASE_P20"/>
    <property type="match status" value="1"/>
</dbReference>
<dbReference type="SUPFAM" id="SSF52129">
    <property type="entry name" value="Caspase-like"/>
    <property type="match status" value="2"/>
</dbReference>
<feature type="domain" description="Caspase family p20" evidence="6">
    <location>
        <begin position="14"/>
        <end position="158"/>
    </location>
</feature>
<dbReference type="InterPro" id="IPR036770">
    <property type="entry name" value="Ankyrin_rpt-contain_sf"/>
</dbReference>
<dbReference type="Pfam" id="PF13637">
    <property type="entry name" value="Ank_4"/>
    <property type="match status" value="1"/>
</dbReference>
<dbReference type="InterPro" id="IPR001309">
    <property type="entry name" value="Pept_C14_p20"/>
</dbReference>
<dbReference type="InterPro" id="IPR011600">
    <property type="entry name" value="Pept_C14_caspase"/>
</dbReference>
<feature type="repeat" description="ANK" evidence="3">
    <location>
        <begin position="1142"/>
        <end position="1174"/>
    </location>
</feature>
<dbReference type="InterPro" id="IPR002138">
    <property type="entry name" value="Pept_C14_p10"/>
</dbReference>
<dbReference type="SUPFAM" id="SSF52540">
    <property type="entry name" value="P-loop containing nucleoside triphosphate hydrolases"/>
    <property type="match status" value="1"/>
</dbReference>
<keyword evidence="8" id="KW-1185">Reference proteome</keyword>
<organism evidence="7 8">
    <name type="scientific">Cloeon dipterum</name>
    <dbReference type="NCBI Taxonomy" id="197152"/>
    <lineage>
        <taxon>Eukaryota</taxon>
        <taxon>Metazoa</taxon>
        <taxon>Ecdysozoa</taxon>
        <taxon>Arthropoda</taxon>
        <taxon>Hexapoda</taxon>
        <taxon>Insecta</taxon>
        <taxon>Pterygota</taxon>
        <taxon>Palaeoptera</taxon>
        <taxon>Ephemeroptera</taxon>
        <taxon>Pisciforma</taxon>
        <taxon>Baetidae</taxon>
        <taxon>Cloeon</taxon>
    </lineage>
</organism>
<dbReference type="Pfam" id="PF00656">
    <property type="entry name" value="Peptidase_C14"/>
    <property type="match status" value="1"/>
</dbReference>
<name>A0A8S1DL22_9INSE</name>
<dbReference type="GO" id="GO:0006508">
    <property type="term" value="P:proteolysis"/>
    <property type="evidence" value="ECO:0007669"/>
    <property type="project" value="InterPro"/>
</dbReference>
<evidence type="ECO:0000256" key="4">
    <source>
        <dbReference type="RuleBase" id="RU003971"/>
    </source>
</evidence>
<sequence>MKRGLGVFDGSTSPARVWTLVVHNDFSNFGDDSRISDKEDVKILRDEFSRRNCEFRELASKSKDEILGVLNQENKLYEIFGADEKAQAPEAFVLFVLSHGTSDGRIYTDHLSADSSVEESKYEHYFTSDVWNGLHEKNMPKLSNCLKILVFGSCRGPNSELRLMTKTLNDCVVGSKSMWITAKPNSENFVIFYSTVEANVANSDEKGTWFVTEFCRELTTMSNDTDLIIFLNRVQRRVCARSTLDSIYAQTPQIQYFKHKKFIIYGCPVVEKKDGKCGSDSSQLVTVDRKDFYTWRSENMILFRRGRALIFHDHQHSVQAEEFQKSFQYLDFETEVYSILQLAQVVKKVSMAADCGLIEDGSLAICVLAKLREDKDHELNLKVSEKEKVLVNNITRSFIGTKSKDLAGKPKLFFFIDQGNDVDTLFTGKSADDFVVHGNNHGEIFVFFGVGCPGDETEENLVNVLARGLRDPKLKKGLSLQEAIVNIIRRCAVGNRVLPQVSSTLSRLLDFPPCSNAYIKPAFQMENYAKPFSFEEIVEQIIETAKCSGPKDEWRTRAWLLSSSAGLGKSAATKEMARQLREKLPDFLIVCIYLVKASQFLLNEDREKSDHRRLLSYVLDDNDVNIMDKIEHKKIIVLVDGFDEICPSYENLVLKYLRDMNTAKIPLWITTRVYREKSIRDSFNKLNVFDLVPMNKEEQIHLLRTLLYKNREECEDLLKRINKEFAATPLHLKMMAETADHLSTMEGGLHSLYYHFVVNKVRSAMLKFCGTDENAPNFAEVLQEKVELLTKVAMNYFFPDNLPSADDLRISNKDRINELGIAVVTFDKKKLKSIIFVHQTFAEFLVSLLFLSKCGHVVMRIPTSTNFLEDIERIDLSEFLLKNQFDQVRSFIDNYFEGNSRDEKVRVTQLNNACEPPTLKSQETDLMAFICKEGHSRLFQLLFEASFKSNFGDITKLVNTPFQYDYQNKTYSYYPLYAACFSSEDLALHLLDKCAKLDLLKPPECMIEGGGNILHLTAKKGLSNVTKRIIAALPELSDGENDARNIPLDIAAKRGHLDCVKVFIEACNSENKKILLRKRALEFAATEGHRDIVRFLMGDNLDVLKDKDGYPPIYLAARKGHVVLVEELIDVTGEVDVLVDEDGRTAVHAACSTNQLDVLILLHKKGANLQQEDKFFKHAPLHTAAIHNSLECCEYLLDQNVEINPKDKINETPYIHAASSGRLEVLKLLEKHNADIHAKSVPMHLPNRQFLGRMTALERAALHSEPECLAHLLDRDYSQNVKRNAFWIGLAHGARGDRMQKVLEVFLEKGFSTEFDIMEGKTAIVVLAKRCHEYWDKNKNQVERHPFFPKDKINREAPFYHRPVGITPAFTPIEPNPYLACITYLIQEGANVDHVPFSGGGAMHIAAENDDLILMNVLFKNNANPSLQDNYSRLTPLHYAAKKGQLKAVKFLLGIEGVEIDVKDATERTPLMLAVEGNHSEAARGGGRDLLMILEKFLPDQQQRGIDEALCGAVDGGHVDLVMDLFERGAEVSKRNKYFRSPLGVAIERNREELVRLLLSLMSHEDQTVAASSALIIAVRKGNLEIVNLLVEEFGADINVRDDSGTSAIMWAVICCASRIIDYLLQFEHLDLITPSNNGNAPLLFLFQIRDQEVQKRLESRIKEQMKTREVMSHGDL</sequence>
<keyword evidence="1" id="KW-0677">Repeat</keyword>
<dbReference type="SUPFAM" id="SSF48403">
    <property type="entry name" value="Ankyrin repeat"/>
    <property type="match status" value="2"/>
</dbReference>
<feature type="domain" description="Caspase family p10" evidence="5">
    <location>
        <begin position="184"/>
        <end position="238"/>
    </location>
</feature>
<reference evidence="7 8" key="1">
    <citation type="submission" date="2020-04" db="EMBL/GenBank/DDBJ databases">
        <authorList>
            <person name="Alioto T."/>
            <person name="Alioto T."/>
            <person name="Gomez Garrido J."/>
        </authorList>
    </citation>
    <scope>NUCLEOTIDE SEQUENCE [LARGE SCALE GENOMIC DNA]</scope>
</reference>
<dbReference type="PANTHER" id="PTHR24198">
    <property type="entry name" value="ANKYRIN REPEAT AND PROTEIN KINASE DOMAIN-CONTAINING PROTEIN"/>
    <property type="match status" value="1"/>
</dbReference>
<dbReference type="OrthoDB" id="6693298at2759"/>
<dbReference type="PROSITE" id="PS50088">
    <property type="entry name" value="ANK_REPEAT"/>
    <property type="match status" value="7"/>
</dbReference>
<gene>
    <name evidence="7" type="ORF">CLODIP_2_CD00205</name>
</gene>
<evidence type="ECO:0000313" key="7">
    <source>
        <dbReference type="EMBL" id="CAB3381721.1"/>
    </source>
</evidence>
<dbReference type="InterPro" id="IPR002110">
    <property type="entry name" value="Ankyrin_rpt"/>
</dbReference>
<dbReference type="PANTHER" id="PTHR24198:SF165">
    <property type="entry name" value="ANKYRIN REPEAT-CONTAINING PROTEIN-RELATED"/>
    <property type="match status" value="1"/>
</dbReference>
<feature type="repeat" description="ANK" evidence="3">
    <location>
        <begin position="1432"/>
        <end position="1465"/>
    </location>
</feature>
<evidence type="ECO:0000256" key="1">
    <source>
        <dbReference type="ARBA" id="ARBA00022737"/>
    </source>
</evidence>
<dbReference type="GO" id="GO:0004197">
    <property type="term" value="F:cysteine-type endopeptidase activity"/>
    <property type="evidence" value="ECO:0007669"/>
    <property type="project" value="InterPro"/>
</dbReference>
<feature type="repeat" description="ANK" evidence="3">
    <location>
        <begin position="1398"/>
        <end position="1430"/>
    </location>
</feature>
<dbReference type="PROSITE" id="PS50207">
    <property type="entry name" value="CASPASE_P10"/>
    <property type="match status" value="1"/>
</dbReference>
<dbReference type="InterPro" id="IPR029030">
    <property type="entry name" value="Caspase-like_dom_sf"/>
</dbReference>
<comment type="similarity">
    <text evidence="4">Belongs to the peptidase C14A family.</text>
</comment>
<dbReference type="Gene3D" id="1.25.40.20">
    <property type="entry name" value="Ankyrin repeat-containing domain"/>
    <property type="match status" value="4"/>
</dbReference>
<feature type="repeat" description="ANK" evidence="3">
    <location>
        <begin position="1209"/>
        <end position="1241"/>
    </location>
</feature>
<evidence type="ECO:0000259" key="6">
    <source>
        <dbReference type="PROSITE" id="PS50208"/>
    </source>
</evidence>
<accession>A0A8S1DL22</accession>
<protein>
    <recommendedName>
        <fullName evidence="9">Caspase family p20 domain-containing protein</fullName>
    </recommendedName>
</protein>
<evidence type="ECO:0000313" key="8">
    <source>
        <dbReference type="Proteomes" id="UP000494165"/>
    </source>
</evidence>
<dbReference type="PROSITE" id="PS50297">
    <property type="entry name" value="ANK_REP_REGION"/>
    <property type="match status" value="2"/>
</dbReference>
<dbReference type="SMART" id="SM00248">
    <property type="entry name" value="ANK"/>
    <property type="match status" value="16"/>
</dbReference>
<feature type="repeat" description="ANK" evidence="3">
    <location>
        <begin position="1108"/>
        <end position="1140"/>
    </location>
</feature>
<feature type="repeat" description="ANK" evidence="3">
    <location>
        <begin position="1570"/>
        <end position="1603"/>
    </location>
</feature>
<feature type="repeat" description="ANK" evidence="3">
    <location>
        <begin position="1176"/>
        <end position="1208"/>
    </location>
</feature>
<dbReference type="EMBL" id="CADEPI010000243">
    <property type="protein sequence ID" value="CAB3381721.1"/>
    <property type="molecule type" value="Genomic_DNA"/>
</dbReference>
<evidence type="ECO:0000259" key="5">
    <source>
        <dbReference type="PROSITE" id="PS50207"/>
    </source>
</evidence>
<dbReference type="Pfam" id="PF12796">
    <property type="entry name" value="Ank_2"/>
    <property type="match status" value="3"/>
</dbReference>
<evidence type="ECO:0000256" key="3">
    <source>
        <dbReference type="PROSITE-ProRule" id="PRU00023"/>
    </source>
</evidence>
<evidence type="ECO:0008006" key="9">
    <source>
        <dbReference type="Google" id="ProtNLM"/>
    </source>
</evidence>
<dbReference type="Gene3D" id="3.40.50.300">
    <property type="entry name" value="P-loop containing nucleotide triphosphate hydrolases"/>
    <property type="match status" value="1"/>
</dbReference>
<keyword evidence="2 3" id="KW-0040">ANK repeat</keyword>
<proteinExistence type="inferred from homology"/>
<dbReference type="Proteomes" id="UP000494165">
    <property type="component" value="Unassembled WGS sequence"/>
</dbReference>
<dbReference type="InterPro" id="IPR027417">
    <property type="entry name" value="P-loop_NTPase"/>
</dbReference>
<dbReference type="Gene3D" id="3.40.50.1460">
    <property type="match status" value="2"/>
</dbReference>